<dbReference type="InterPro" id="IPR032940">
    <property type="entry name" value="CAMSAP"/>
</dbReference>
<dbReference type="OrthoDB" id="2125658at2759"/>
<comment type="domain">
    <text evidence="1">The CKK domain binds microtubules.</text>
</comment>
<accession>V4AVU5</accession>
<feature type="domain" description="CKK" evidence="2">
    <location>
        <begin position="2"/>
        <end position="137"/>
    </location>
</feature>
<dbReference type="SUPFAM" id="SSF50346">
    <property type="entry name" value="PRC-barrel domain"/>
    <property type="match status" value="1"/>
</dbReference>
<keyword evidence="4" id="KW-1185">Reference proteome</keyword>
<evidence type="ECO:0000259" key="2">
    <source>
        <dbReference type="PROSITE" id="PS51508"/>
    </source>
</evidence>
<dbReference type="KEGG" id="lgi:LOTGIDRAFT_142046"/>
<dbReference type="OMA" id="GRVNEPH"/>
<keyword evidence="1" id="KW-0493">Microtubule</keyword>
<dbReference type="GeneID" id="20234531"/>
<dbReference type="HOGENOM" id="CLU_093276_1_0_1"/>
<proteinExistence type="inferred from homology"/>
<dbReference type="PANTHER" id="PTHR21595:SF0">
    <property type="entry name" value="PATRONIN"/>
    <property type="match status" value="1"/>
</dbReference>
<sequence>LGPKLFVKPSSKSNRNLITNAISHCCLAGIVNNDVKNKVLEELARSSAKHFIILFRDAGLQYRGVYTYEPETEEVFKLIGTGPRYLNNRSLEKYYKYNSGSKSFSEITSTKHLSVSIDAIVPVSTVWKSSKPTAMRR</sequence>
<dbReference type="GO" id="GO:0007026">
    <property type="term" value="P:negative regulation of microtubule depolymerization"/>
    <property type="evidence" value="ECO:0007669"/>
    <property type="project" value="TreeGrafter"/>
</dbReference>
<dbReference type="InterPro" id="IPR011033">
    <property type="entry name" value="PRC_barrel-like_sf"/>
</dbReference>
<protein>
    <recommendedName>
        <fullName evidence="2">CKK domain-containing protein</fullName>
    </recommendedName>
</protein>
<dbReference type="GO" id="GO:0031122">
    <property type="term" value="P:cytoplasmic microtubule organization"/>
    <property type="evidence" value="ECO:0007669"/>
    <property type="project" value="TreeGrafter"/>
</dbReference>
<dbReference type="InterPro" id="IPR038209">
    <property type="entry name" value="CKK_dom_sf"/>
</dbReference>
<dbReference type="InterPro" id="IPR014797">
    <property type="entry name" value="CKK_CAMSAP"/>
</dbReference>
<dbReference type="EMBL" id="KB201091">
    <property type="protein sequence ID" value="ESO99190.1"/>
    <property type="molecule type" value="Genomic_DNA"/>
</dbReference>
<dbReference type="RefSeq" id="XP_009050149.1">
    <property type="nucleotide sequence ID" value="XM_009051901.1"/>
</dbReference>
<dbReference type="CTD" id="20234531"/>
<dbReference type="PANTHER" id="PTHR21595">
    <property type="entry name" value="PATRONIN"/>
    <property type="match status" value="1"/>
</dbReference>
<evidence type="ECO:0000256" key="1">
    <source>
        <dbReference type="PROSITE-ProRule" id="PRU00841"/>
    </source>
</evidence>
<evidence type="ECO:0000313" key="4">
    <source>
        <dbReference type="Proteomes" id="UP000030746"/>
    </source>
</evidence>
<comment type="similarity">
    <text evidence="1">Belongs to the CAMSAP1 family.</text>
</comment>
<feature type="non-terminal residue" evidence="3">
    <location>
        <position position="1"/>
    </location>
</feature>
<dbReference type="Proteomes" id="UP000030746">
    <property type="component" value="Unassembled WGS sequence"/>
</dbReference>
<name>V4AVU5_LOTGI</name>
<dbReference type="AlphaFoldDB" id="V4AVU5"/>
<dbReference type="SMART" id="SM01051">
    <property type="entry name" value="CAMSAP_CKK"/>
    <property type="match status" value="1"/>
</dbReference>
<dbReference type="FunFam" id="3.10.20.360:FF:000002">
    <property type="entry name" value="Patronin, isoform M"/>
    <property type="match status" value="1"/>
</dbReference>
<dbReference type="STRING" id="225164.V4AVU5"/>
<dbReference type="GO" id="GO:0051011">
    <property type="term" value="F:microtubule minus-end binding"/>
    <property type="evidence" value="ECO:0007669"/>
    <property type="project" value="TreeGrafter"/>
</dbReference>
<reference evidence="3 4" key="1">
    <citation type="journal article" date="2013" name="Nature">
        <title>Insights into bilaterian evolution from three spiralian genomes.</title>
        <authorList>
            <person name="Simakov O."/>
            <person name="Marletaz F."/>
            <person name="Cho S.J."/>
            <person name="Edsinger-Gonzales E."/>
            <person name="Havlak P."/>
            <person name="Hellsten U."/>
            <person name="Kuo D.H."/>
            <person name="Larsson T."/>
            <person name="Lv J."/>
            <person name="Arendt D."/>
            <person name="Savage R."/>
            <person name="Osoegawa K."/>
            <person name="de Jong P."/>
            <person name="Grimwood J."/>
            <person name="Chapman J.A."/>
            <person name="Shapiro H."/>
            <person name="Aerts A."/>
            <person name="Otillar R.P."/>
            <person name="Terry A.Y."/>
            <person name="Boore J.L."/>
            <person name="Grigoriev I.V."/>
            <person name="Lindberg D.R."/>
            <person name="Seaver E.C."/>
            <person name="Weisblat D.A."/>
            <person name="Putnam N.H."/>
            <person name="Rokhsar D.S."/>
        </authorList>
    </citation>
    <scope>NUCLEOTIDE SEQUENCE [LARGE SCALE GENOMIC DNA]</scope>
</reference>
<dbReference type="Gene3D" id="3.10.20.360">
    <property type="entry name" value="CKK domain"/>
    <property type="match status" value="1"/>
</dbReference>
<gene>
    <name evidence="3" type="ORF">LOTGIDRAFT_142046</name>
</gene>
<dbReference type="PROSITE" id="PS51508">
    <property type="entry name" value="CKK"/>
    <property type="match status" value="1"/>
</dbReference>
<dbReference type="Pfam" id="PF08683">
    <property type="entry name" value="CAMSAP_CKK"/>
    <property type="match status" value="1"/>
</dbReference>
<dbReference type="GO" id="GO:0005516">
    <property type="term" value="F:calmodulin binding"/>
    <property type="evidence" value="ECO:0007669"/>
    <property type="project" value="InterPro"/>
</dbReference>
<dbReference type="GO" id="GO:0036449">
    <property type="term" value="C:microtubule minus-end"/>
    <property type="evidence" value="ECO:0007669"/>
    <property type="project" value="TreeGrafter"/>
</dbReference>
<organism evidence="3 4">
    <name type="scientific">Lottia gigantea</name>
    <name type="common">Giant owl limpet</name>
    <dbReference type="NCBI Taxonomy" id="225164"/>
    <lineage>
        <taxon>Eukaryota</taxon>
        <taxon>Metazoa</taxon>
        <taxon>Spiralia</taxon>
        <taxon>Lophotrochozoa</taxon>
        <taxon>Mollusca</taxon>
        <taxon>Gastropoda</taxon>
        <taxon>Patellogastropoda</taxon>
        <taxon>Lottioidea</taxon>
        <taxon>Lottiidae</taxon>
        <taxon>Lottia</taxon>
    </lineage>
</organism>
<evidence type="ECO:0000313" key="3">
    <source>
        <dbReference type="EMBL" id="ESO99190.1"/>
    </source>
</evidence>